<dbReference type="InterPro" id="IPR014500">
    <property type="entry name" value="UCP019307_cupin"/>
</dbReference>
<dbReference type="GeneID" id="61368521"/>
<dbReference type="Gene3D" id="2.60.120.10">
    <property type="entry name" value="Jelly Rolls"/>
    <property type="match status" value="1"/>
</dbReference>
<sequence>MSQHRTQTGRRQFQTILGMLGLVMCGKHVRTARGAAAMRNAPDAFMLSPDGWVPNNAHLPVLHYHNALPIRGGDPAAGMEALFTANGWPPRWRWGVYDFHHYHSTAHEVLGIIAGSAQLRLGGPGGRLVTVRAGDVVVLPAGTGHRNEGSSNDFLVVGAYPPDQDFDLQRGPITRAAITVMGRLPFPPTDPVQGRAGALTRLWHPA</sequence>
<dbReference type="EMBL" id="BJNN01000061">
    <property type="protein sequence ID" value="GEC63115.1"/>
    <property type="molecule type" value="Genomic_DNA"/>
</dbReference>
<dbReference type="PANTHER" id="PTHR36448:SF2">
    <property type="entry name" value="CUPIN TYPE-1 DOMAIN-CONTAINING PROTEIN"/>
    <property type="match status" value="1"/>
</dbReference>
<gene>
    <name evidence="1" type="ORF">GHA01_09640</name>
    <name evidence="2" type="ORF">K1W68_07215</name>
</gene>
<comment type="caution">
    <text evidence="2">The sequence shown here is derived from an EMBL/GenBank/DDBJ whole genome shotgun (WGS) entry which is preliminary data.</text>
</comment>
<reference evidence="2" key="2">
    <citation type="journal article" date="2021" name="Polymers (Basel)">
        <title>Highly Stretchable Bacterial Cellulose Produced by Komagataeibacter hansenii SI1.</title>
        <authorList>
            <person name="Cielecka I."/>
            <person name="Ryngajllo M."/>
            <person name="Maniukiewicz W."/>
            <person name="Bielecki S."/>
        </authorList>
    </citation>
    <scope>NUCLEOTIDE SEQUENCE</scope>
    <source>
        <strain evidence="2">SI1</strain>
    </source>
</reference>
<dbReference type="Proteomes" id="UP000319478">
    <property type="component" value="Unassembled WGS sequence"/>
</dbReference>
<dbReference type="Proteomes" id="UP001202887">
    <property type="component" value="Unassembled WGS sequence"/>
</dbReference>
<dbReference type="PANTHER" id="PTHR36448">
    <property type="entry name" value="BLR7373 PROTEIN"/>
    <property type="match status" value="1"/>
</dbReference>
<dbReference type="PIRSF" id="PIRSF019307">
    <property type="entry name" value="UCP019307"/>
    <property type="match status" value="1"/>
</dbReference>
<dbReference type="InterPro" id="IPR014710">
    <property type="entry name" value="RmlC-like_jellyroll"/>
</dbReference>
<reference evidence="1 3" key="1">
    <citation type="submission" date="2019-06" db="EMBL/GenBank/DDBJ databases">
        <title>Whole genome shotgun sequence of Komagataeibacter hansenii NBRC 14820.</title>
        <authorList>
            <person name="Hosoyama A."/>
            <person name="Uohara A."/>
            <person name="Ohji S."/>
            <person name="Ichikawa N."/>
        </authorList>
    </citation>
    <scope>NUCLEOTIDE SEQUENCE [LARGE SCALE GENOMIC DNA]</scope>
    <source>
        <strain evidence="1 3">NBRC 14820</strain>
    </source>
</reference>
<dbReference type="InterPro" id="IPR011051">
    <property type="entry name" value="RmlC_Cupin_sf"/>
</dbReference>
<dbReference type="CDD" id="cd02219">
    <property type="entry name" value="cupin_YjlB-like"/>
    <property type="match status" value="1"/>
</dbReference>
<dbReference type="RefSeq" id="WP_064478806.1">
    <property type="nucleotide sequence ID" value="NZ_BJNN01000061.1"/>
</dbReference>
<accession>A0AAW5EPR6</accession>
<dbReference type="SUPFAM" id="SSF51182">
    <property type="entry name" value="RmlC-like cupins"/>
    <property type="match status" value="1"/>
</dbReference>
<protein>
    <submittedName>
        <fullName evidence="2">Cupin</fullName>
    </submittedName>
</protein>
<evidence type="ECO:0000313" key="1">
    <source>
        <dbReference type="EMBL" id="GEC63115.1"/>
    </source>
</evidence>
<keyword evidence="3" id="KW-1185">Reference proteome</keyword>
<evidence type="ECO:0000313" key="2">
    <source>
        <dbReference type="EMBL" id="MCJ8353778.1"/>
    </source>
</evidence>
<evidence type="ECO:0000313" key="4">
    <source>
        <dbReference type="Proteomes" id="UP001202887"/>
    </source>
</evidence>
<proteinExistence type="predicted"/>
<name>A0AAW5EPR6_NOVHA</name>
<dbReference type="InterPro" id="IPR047121">
    <property type="entry name" value="YjiB-like"/>
</dbReference>
<reference evidence="2" key="3">
    <citation type="submission" date="2022-03" db="EMBL/GenBank/DDBJ databases">
        <authorList>
            <person name="Ryngajllo M."/>
            <person name="Jacek P."/>
            <person name="Kubiak K."/>
        </authorList>
    </citation>
    <scope>NUCLEOTIDE SEQUENCE</scope>
    <source>
        <strain evidence="2">SI1</strain>
    </source>
</reference>
<evidence type="ECO:0000313" key="3">
    <source>
        <dbReference type="Proteomes" id="UP000319478"/>
    </source>
</evidence>
<dbReference type="AlphaFoldDB" id="A0AAW5EPR6"/>
<dbReference type="EMBL" id="JAIBCX010000014">
    <property type="protein sequence ID" value="MCJ8353778.1"/>
    <property type="molecule type" value="Genomic_DNA"/>
</dbReference>
<organism evidence="2 4">
    <name type="scientific">Novacetimonas hansenii</name>
    <name type="common">Komagataeibacter hansenii</name>
    <dbReference type="NCBI Taxonomy" id="436"/>
    <lineage>
        <taxon>Bacteria</taxon>
        <taxon>Pseudomonadati</taxon>
        <taxon>Pseudomonadota</taxon>
        <taxon>Alphaproteobacteria</taxon>
        <taxon>Acetobacterales</taxon>
        <taxon>Acetobacteraceae</taxon>
        <taxon>Novacetimonas</taxon>
    </lineage>
</organism>